<evidence type="ECO:0000256" key="1">
    <source>
        <dbReference type="SAM" id="MobiDB-lite"/>
    </source>
</evidence>
<dbReference type="AlphaFoldDB" id="A0A0A9CED6"/>
<accession>A0A0A9CED6</accession>
<name>A0A0A9CED6_ARUDO</name>
<protein>
    <submittedName>
        <fullName evidence="2">Uncharacterized protein</fullName>
    </submittedName>
</protein>
<organism evidence="2">
    <name type="scientific">Arundo donax</name>
    <name type="common">Giant reed</name>
    <name type="synonym">Donax arundinaceus</name>
    <dbReference type="NCBI Taxonomy" id="35708"/>
    <lineage>
        <taxon>Eukaryota</taxon>
        <taxon>Viridiplantae</taxon>
        <taxon>Streptophyta</taxon>
        <taxon>Embryophyta</taxon>
        <taxon>Tracheophyta</taxon>
        <taxon>Spermatophyta</taxon>
        <taxon>Magnoliopsida</taxon>
        <taxon>Liliopsida</taxon>
        <taxon>Poales</taxon>
        <taxon>Poaceae</taxon>
        <taxon>PACMAD clade</taxon>
        <taxon>Arundinoideae</taxon>
        <taxon>Arundineae</taxon>
        <taxon>Arundo</taxon>
    </lineage>
</organism>
<reference evidence="2" key="2">
    <citation type="journal article" date="2015" name="Data Brief">
        <title>Shoot transcriptome of the giant reed, Arundo donax.</title>
        <authorList>
            <person name="Barrero R.A."/>
            <person name="Guerrero F.D."/>
            <person name="Moolhuijzen P."/>
            <person name="Goolsby J.A."/>
            <person name="Tidwell J."/>
            <person name="Bellgard S.E."/>
            <person name="Bellgard M.I."/>
        </authorList>
    </citation>
    <scope>NUCLEOTIDE SEQUENCE</scope>
    <source>
        <tissue evidence="2">Shoot tissue taken approximately 20 cm above the soil surface</tissue>
    </source>
</reference>
<proteinExistence type="predicted"/>
<evidence type="ECO:0000313" key="2">
    <source>
        <dbReference type="EMBL" id="JAD71745.1"/>
    </source>
</evidence>
<feature type="region of interest" description="Disordered" evidence="1">
    <location>
        <begin position="1"/>
        <end position="21"/>
    </location>
</feature>
<reference evidence="2" key="1">
    <citation type="submission" date="2014-09" db="EMBL/GenBank/DDBJ databases">
        <authorList>
            <person name="Magalhaes I.L.F."/>
            <person name="Oliveira U."/>
            <person name="Santos F.R."/>
            <person name="Vidigal T.H.D.A."/>
            <person name="Brescovit A.D."/>
            <person name="Santos A.J."/>
        </authorList>
    </citation>
    <scope>NUCLEOTIDE SEQUENCE</scope>
    <source>
        <tissue evidence="2">Shoot tissue taken approximately 20 cm above the soil surface</tissue>
    </source>
</reference>
<sequence>MEQSFSSATLASEVGSSQARM</sequence>
<dbReference type="EMBL" id="GBRH01226150">
    <property type="protein sequence ID" value="JAD71745.1"/>
    <property type="molecule type" value="Transcribed_RNA"/>
</dbReference>